<proteinExistence type="predicted"/>
<dbReference type="OrthoDB" id="10071013at2759"/>
<keyword evidence="2" id="KW-0812">Transmembrane</keyword>
<dbReference type="OMA" id="RENAPME"/>
<dbReference type="Proteomes" id="UP000008237">
    <property type="component" value="Unassembled WGS sequence"/>
</dbReference>
<feature type="compositionally biased region" description="Basic and acidic residues" evidence="1">
    <location>
        <begin position="31"/>
        <end position="42"/>
    </location>
</feature>
<keyword evidence="2" id="KW-1133">Transmembrane helix</keyword>
<protein>
    <submittedName>
        <fullName evidence="3">Uncharacterized protein</fullName>
    </submittedName>
</protein>
<reference evidence="3 4" key="1">
    <citation type="journal article" date="2010" name="Science">
        <title>Genomic comparison of the ants Camponotus floridanus and Harpegnathos saltator.</title>
        <authorList>
            <person name="Bonasio R."/>
            <person name="Zhang G."/>
            <person name="Ye C."/>
            <person name="Mutti N.S."/>
            <person name="Fang X."/>
            <person name="Qin N."/>
            <person name="Donahue G."/>
            <person name="Yang P."/>
            <person name="Li Q."/>
            <person name="Li C."/>
            <person name="Zhang P."/>
            <person name="Huang Z."/>
            <person name="Berger S.L."/>
            <person name="Reinberg D."/>
            <person name="Wang J."/>
            <person name="Liebig J."/>
        </authorList>
    </citation>
    <scope>NUCLEOTIDE SEQUENCE [LARGE SCALE GENOMIC DNA]</scope>
    <source>
        <strain evidence="3 4">R22 G/1</strain>
    </source>
</reference>
<feature type="compositionally biased region" description="Polar residues" evidence="1">
    <location>
        <begin position="152"/>
        <end position="161"/>
    </location>
</feature>
<keyword evidence="2" id="KW-0472">Membrane</keyword>
<dbReference type="STRING" id="610380.E2BBS7"/>
<feature type="region of interest" description="Disordered" evidence="1">
    <location>
        <begin position="1"/>
        <end position="72"/>
    </location>
</feature>
<sequence>MVEGGPILISTSTPQQVDTKTAIEPDISDETTARENMLKERNAAPSVVPRKGVQEKKVKARKGVNQSSQELEQVTMSISQTTLEDIKPIVENTATTAPAHTSDQAETSNVDASKLNSTTSWPNDNLDHHSVNSSSIPMPENITTSHTEAMNDTTVQKSSSPVEKKHIPKPKPTVTTVGKSEIDVSRLPSRNKSSPLGTPKKIDYIIPVIITIIALPLLGTAIFVLYRRGRDCWDKRHYRRMDFLIDGMYND</sequence>
<accession>E2BBS7</accession>
<name>E2BBS7_HARSA</name>
<evidence type="ECO:0000256" key="1">
    <source>
        <dbReference type="SAM" id="MobiDB-lite"/>
    </source>
</evidence>
<dbReference type="FunCoup" id="E2BBS7">
    <property type="interactions" value="3"/>
</dbReference>
<feature type="region of interest" description="Disordered" evidence="1">
    <location>
        <begin position="152"/>
        <end position="176"/>
    </location>
</feature>
<evidence type="ECO:0000256" key="2">
    <source>
        <dbReference type="SAM" id="Phobius"/>
    </source>
</evidence>
<evidence type="ECO:0000313" key="4">
    <source>
        <dbReference type="Proteomes" id="UP000008237"/>
    </source>
</evidence>
<feature type="region of interest" description="Disordered" evidence="1">
    <location>
        <begin position="96"/>
        <end position="138"/>
    </location>
</feature>
<dbReference type="InParanoid" id="E2BBS7"/>
<feature type="transmembrane region" description="Helical" evidence="2">
    <location>
        <begin position="204"/>
        <end position="226"/>
    </location>
</feature>
<organism evidence="4">
    <name type="scientific">Harpegnathos saltator</name>
    <name type="common">Jerdon's jumping ant</name>
    <dbReference type="NCBI Taxonomy" id="610380"/>
    <lineage>
        <taxon>Eukaryota</taxon>
        <taxon>Metazoa</taxon>
        <taxon>Ecdysozoa</taxon>
        <taxon>Arthropoda</taxon>
        <taxon>Hexapoda</taxon>
        <taxon>Insecta</taxon>
        <taxon>Pterygota</taxon>
        <taxon>Neoptera</taxon>
        <taxon>Endopterygota</taxon>
        <taxon>Hymenoptera</taxon>
        <taxon>Apocrita</taxon>
        <taxon>Aculeata</taxon>
        <taxon>Formicoidea</taxon>
        <taxon>Formicidae</taxon>
        <taxon>Ponerinae</taxon>
        <taxon>Ponerini</taxon>
        <taxon>Harpegnathos</taxon>
    </lineage>
</organism>
<evidence type="ECO:0000313" key="3">
    <source>
        <dbReference type="EMBL" id="EFN86853.1"/>
    </source>
</evidence>
<feature type="compositionally biased region" description="Polar residues" evidence="1">
    <location>
        <begin position="9"/>
        <end position="19"/>
    </location>
</feature>
<dbReference type="EMBL" id="GL447151">
    <property type="protein sequence ID" value="EFN86853.1"/>
    <property type="molecule type" value="Genomic_DNA"/>
</dbReference>
<keyword evidence="4" id="KW-1185">Reference proteome</keyword>
<dbReference type="AlphaFoldDB" id="E2BBS7"/>
<feature type="compositionally biased region" description="Polar residues" evidence="1">
    <location>
        <begin position="96"/>
        <end position="123"/>
    </location>
</feature>
<gene>
    <name evidence="3" type="ORF">EAI_01776</name>
</gene>